<gene>
    <name evidence="2" type="ORF">K4G66_02010</name>
</gene>
<dbReference type="PANTHER" id="PTHR36966:SF1">
    <property type="entry name" value="REP-ASSOCIATED TYROSINE TRANSPOSASE"/>
    <property type="match status" value="1"/>
</dbReference>
<dbReference type="GO" id="GO:0043565">
    <property type="term" value="F:sequence-specific DNA binding"/>
    <property type="evidence" value="ECO:0007669"/>
    <property type="project" value="TreeGrafter"/>
</dbReference>
<accession>A0AA49JIY4</accession>
<evidence type="ECO:0000259" key="1">
    <source>
        <dbReference type="SMART" id="SM01321"/>
    </source>
</evidence>
<dbReference type="Gene3D" id="3.30.70.1290">
    <property type="entry name" value="Transposase IS200-like"/>
    <property type="match status" value="1"/>
</dbReference>
<reference evidence="2" key="2">
    <citation type="journal article" date="2024" name="Antonie Van Leeuwenhoek">
        <title>Roseihalotalea indica gen. nov., sp. nov., a halophilic Bacteroidetes from mesopelagic Southwest Indian Ocean with higher carbohydrate metabolic potential.</title>
        <authorList>
            <person name="Chen B."/>
            <person name="Zhang M."/>
            <person name="Lin D."/>
            <person name="Ye J."/>
            <person name="Tang K."/>
        </authorList>
    </citation>
    <scope>NUCLEOTIDE SEQUENCE</scope>
    <source>
        <strain evidence="2">TK19036</strain>
    </source>
</reference>
<dbReference type="SMART" id="SM01321">
    <property type="entry name" value="Y1_Tnp"/>
    <property type="match status" value="1"/>
</dbReference>
<organism evidence="2">
    <name type="scientific">Roseihalotalea indica</name>
    <dbReference type="NCBI Taxonomy" id="2867963"/>
    <lineage>
        <taxon>Bacteria</taxon>
        <taxon>Pseudomonadati</taxon>
        <taxon>Bacteroidota</taxon>
        <taxon>Cytophagia</taxon>
        <taxon>Cytophagales</taxon>
        <taxon>Catalimonadaceae</taxon>
        <taxon>Roseihalotalea</taxon>
    </lineage>
</organism>
<dbReference type="EMBL" id="CP120682">
    <property type="protein sequence ID" value="WKN37482.1"/>
    <property type="molecule type" value="Genomic_DNA"/>
</dbReference>
<dbReference type="InterPro" id="IPR002686">
    <property type="entry name" value="Transposase_17"/>
</dbReference>
<sequence>MAKYQGKYRNESIRADWWDYSHNATYFITICTKDREHFFGAIRDGIMGLSAIGCIAYTCWEEIPQHFPFVRLGEFIAMPDHVHGIIIIDKQEHVVTQDFVSPHTREDFIPPHAGGDFQKNKFGPQSKNLASIVRGFKVGITKQARVITPDFAWQSRYHDHIIRNRHSFERISQYIRNNPKNWQQDRFTGQSPS</sequence>
<evidence type="ECO:0000313" key="2">
    <source>
        <dbReference type="EMBL" id="WKN37482.1"/>
    </source>
</evidence>
<dbReference type="AlphaFoldDB" id="A0AA49JIY4"/>
<dbReference type="InterPro" id="IPR052715">
    <property type="entry name" value="RAYT_transposase"/>
</dbReference>
<dbReference type="GO" id="GO:0006313">
    <property type="term" value="P:DNA transposition"/>
    <property type="evidence" value="ECO:0007669"/>
    <property type="project" value="InterPro"/>
</dbReference>
<dbReference type="PANTHER" id="PTHR36966">
    <property type="entry name" value="REP-ASSOCIATED TYROSINE TRANSPOSASE"/>
    <property type="match status" value="1"/>
</dbReference>
<name>A0AA49JIY4_9BACT</name>
<proteinExistence type="predicted"/>
<protein>
    <submittedName>
        <fullName evidence="2">Transposase</fullName>
    </submittedName>
</protein>
<dbReference type="GO" id="GO:0004803">
    <property type="term" value="F:transposase activity"/>
    <property type="evidence" value="ECO:0007669"/>
    <property type="project" value="InterPro"/>
</dbReference>
<reference evidence="2" key="1">
    <citation type="journal article" date="2023" name="Comput. Struct. Biotechnol. J.">
        <title>Discovery of a novel marine Bacteroidetes with a rich repertoire of carbohydrate-active enzymes.</title>
        <authorList>
            <person name="Chen B."/>
            <person name="Liu G."/>
            <person name="Chen Q."/>
            <person name="Wang H."/>
            <person name="Liu L."/>
            <person name="Tang K."/>
        </authorList>
    </citation>
    <scope>NUCLEOTIDE SEQUENCE</scope>
    <source>
        <strain evidence="2">TK19036</strain>
    </source>
</reference>
<dbReference type="SUPFAM" id="SSF143422">
    <property type="entry name" value="Transposase IS200-like"/>
    <property type="match status" value="1"/>
</dbReference>
<dbReference type="InterPro" id="IPR036515">
    <property type="entry name" value="Transposase_17_sf"/>
</dbReference>
<feature type="domain" description="Transposase IS200-like" evidence="1">
    <location>
        <begin position="21"/>
        <end position="178"/>
    </location>
</feature>